<dbReference type="Proteomes" id="UP000320390">
    <property type="component" value="Chromosome"/>
</dbReference>
<evidence type="ECO:0000313" key="1">
    <source>
        <dbReference type="EMBL" id="QDV05856.1"/>
    </source>
</evidence>
<sequence length="273" mass="29734">MDRQFLLHGTSVNNSYSSIESVKVLTLKRCSLIALLLACASCDRVETSEPPGETFDRAGTARTAAGAGREQLKLAPPGDEHQLAASLASEIFRKATIKDQLRFLEQSCLSIGAERTRAAVNGDTVSAALASRDGKATGSAISTVTAIDSDRLGELCREASLAEDWGTFFTYLHLAPLRQSYSRILPKFVIPKAGARIQQHYQVAFNRVQHVRDGGIDDTMISLRALDAIVASWTGKSVLGDRPMDDDLGLVKNRVHNEAARVRHLIESELDEE</sequence>
<accession>A0A518EP51</accession>
<gene>
    <name evidence="1" type="ORF">Poly30_13590</name>
</gene>
<organism evidence="1 2">
    <name type="scientific">Saltatorellus ferox</name>
    <dbReference type="NCBI Taxonomy" id="2528018"/>
    <lineage>
        <taxon>Bacteria</taxon>
        <taxon>Pseudomonadati</taxon>
        <taxon>Planctomycetota</taxon>
        <taxon>Planctomycetia</taxon>
        <taxon>Planctomycetia incertae sedis</taxon>
        <taxon>Saltatorellus</taxon>
    </lineage>
</organism>
<name>A0A518EP51_9BACT</name>
<proteinExistence type="predicted"/>
<evidence type="ECO:0000313" key="2">
    <source>
        <dbReference type="Proteomes" id="UP000320390"/>
    </source>
</evidence>
<protein>
    <submittedName>
        <fullName evidence="1">Uncharacterized protein</fullName>
    </submittedName>
</protein>
<reference evidence="1 2" key="1">
    <citation type="submission" date="2019-02" db="EMBL/GenBank/DDBJ databases">
        <title>Deep-cultivation of Planctomycetes and their phenomic and genomic characterization uncovers novel biology.</title>
        <authorList>
            <person name="Wiegand S."/>
            <person name="Jogler M."/>
            <person name="Boedeker C."/>
            <person name="Pinto D."/>
            <person name="Vollmers J."/>
            <person name="Rivas-Marin E."/>
            <person name="Kohn T."/>
            <person name="Peeters S.H."/>
            <person name="Heuer A."/>
            <person name="Rast P."/>
            <person name="Oberbeckmann S."/>
            <person name="Bunk B."/>
            <person name="Jeske O."/>
            <person name="Meyerdierks A."/>
            <person name="Storesund J.E."/>
            <person name="Kallscheuer N."/>
            <person name="Luecker S."/>
            <person name="Lage O.M."/>
            <person name="Pohl T."/>
            <person name="Merkel B.J."/>
            <person name="Hornburger P."/>
            <person name="Mueller R.-W."/>
            <person name="Bruemmer F."/>
            <person name="Labrenz M."/>
            <person name="Spormann A.M."/>
            <person name="Op den Camp H."/>
            <person name="Overmann J."/>
            <person name="Amann R."/>
            <person name="Jetten M.S.M."/>
            <person name="Mascher T."/>
            <person name="Medema M.H."/>
            <person name="Devos D.P."/>
            <person name="Kaster A.-K."/>
            <person name="Ovreas L."/>
            <person name="Rohde M."/>
            <person name="Galperin M.Y."/>
            <person name="Jogler C."/>
        </authorList>
    </citation>
    <scope>NUCLEOTIDE SEQUENCE [LARGE SCALE GENOMIC DNA]</scope>
    <source>
        <strain evidence="1 2">Poly30</strain>
    </source>
</reference>
<dbReference type="AlphaFoldDB" id="A0A518EP51"/>
<dbReference type="EMBL" id="CP036434">
    <property type="protein sequence ID" value="QDV05856.1"/>
    <property type="molecule type" value="Genomic_DNA"/>
</dbReference>
<keyword evidence="2" id="KW-1185">Reference proteome</keyword>